<dbReference type="SMART" id="SM00273">
    <property type="entry name" value="ENTH"/>
    <property type="match status" value="1"/>
</dbReference>
<dbReference type="GO" id="GO:0006897">
    <property type="term" value="P:endocytosis"/>
    <property type="evidence" value="ECO:0007669"/>
    <property type="project" value="InterPro"/>
</dbReference>
<dbReference type="GO" id="GO:0030136">
    <property type="term" value="C:clathrin-coated vesicle"/>
    <property type="evidence" value="ECO:0007669"/>
    <property type="project" value="TreeGrafter"/>
</dbReference>
<gene>
    <name evidence="2" type="primary">106086609</name>
</gene>
<dbReference type="Pfam" id="PF07651">
    <property type="entry name" value="ANTH"/>
    <property type="match status" value="1"/>
</dbReference>
<dbReference type="InterPro" id="IPR030224">
    <property type="entry name" value="Sla2_fam"/>
</dbReference>
<proteinExistence type="predicted"/>
<dbReference type="AlphaFoldDB" id="A0A1I8PBA2"/>
<dbReference type="GO" id="GO:0051015">
    <property type="term" value="F:actin filament binding"/>
    <property type="evidence" value="ECO:0007669"/>
    <property type="project" value="TreeGrafter"/>
</dbReference>
<dbReference type="PANTHER" id="PTHR10407">
    <property type="entry name" value="HUNTINGTIN INTERACTING PROTEIN 1"/>
    <property type="match status" value="1"/>
</dbReference>
<evidence type="ECO:0000313" key="2">
    <source>
        <dbReference type="EnsemblMetazoa" id="SCAU006515-PA"/>
    </source>
</evidence>
<dbReference type="GO" id="GO:0035615">
    <property type="term" value="F:clathrin adaptor activity"/>
    <property type="evidence" value="ECO:0007669"/>
    <property type="project" value="TreeGrafter"/>
</dbReference>
<dbReference type="GO" id="GO:0007015">
    <property type="term" value="P:actin filament organization"/>
    <property type="evidence" value="ECO:0007669"/>
    <property type="project" value="TreeGrafter"/>
</dbReference>
<dbReference type="GO" id="GO:0080025">
    <property type="term" value="F:phosphatidylinositol-3,5-bisphosphate binding"/>
    <property type="evidence" value="ECO:0007669"/>
    <property type="project" value="TreeGrafter"/>
</dbReference>
<dbReference type="InterPro" id="IPR011417">
    <property type="entry name" value="ANTH_dom"/>
</dbReference>
<protein>
    <recommendedName>
        <fullName evidence="1">ENTH domain-containing protein</fullName>
    </recommendedName>
</protein>
<evidence type="ECO:0000313" key="3">
    <source>
        <dbReference type="Proteomes" id="UP000095300"/>
    </source>
</evidence>
<accession>A0A1I8PBA2</accession>
<dbReference type="Proteomes" id="UP000095300">
    <property type="component" value="Unassembled WGS sequence"/>
</dbReference>
<dbReference type="KEGG" id="scac:106086609"/>
<dbReference type="EnsemblMetazoa" id="SCAU006515-RA">
    <property type="protein sequence ID" value="SCAU006515-PA"/>
    <property type="gene ID" value="SCAU006515"/>
</dbReference>
<name>A0A1I8PBA2_STOCA</name>
<dbReference type="GO" id="GO:0030864">
    <property type="term" value="C:cortical actin cytoskeleton"/>
    <property type="evidence" value="ECO:0007669"/>
    <property type="project" value="TreeGrafter"/>
</dbReference>
<dbReference type="InterPro" id="IPR008942">
    <property type="entry name" value="ENTH_VHS"/>
</dbReference>
<sequence length="294" mass="33816">MLETKKDVEKLKKWLKKCLSPTEDPPDTAIVRLIVMKTHEIKGAKAIWNNSKTIDLTFGNRFSMWKFCVLMHKILHDGHSQVLSDGLLFQEQLIKYANYWRAQSSDYAMSECIVRYCQVLNRKISFHNTYPMFKGSFRLNDDSCLDVNSSFALCLDICDYLEDLLQLQRAVFQNLAMHNISADSKKGSCRLLPLVTIIDECGILYEHCVTVLQSLHYQMPTEDISGLADRFSSVIFHELLYFFEYVRSNNLTPNSVEIPTLPMAVPIQVNRVVADLRHFPEPSAPSIMDFMLSS</sequence>
<organism evidence="2 3">
    <name type="scientific">Stomoxys calcitrans</name>
    <name type="common">Stable fly</name>
    <name type="synonym">Conops calcitrans</name>
    <dbReference type="NCBI Taxonomy" id="35570"/>
    <lineage>
        <taxon>Eukaryota</taxon>
        <taxon>Metazoa</taxon>
        <taxon>Ecdysozoa</taxon>
        <taxon>Arthropoda</taxon>
        <taxon>Hexapoda</taxon>
        <taxon>Insecta</taxon>
        <taxon>Pterygota</taxon>
        <taxon>Neoptera</taxon>
        <taxon>Endopterygota</taxon>
        <taxon>Diptera</taxon>
        <taxon>Brachycera</taxon>
        <taxon>Muscomorpha</taxon>
        <taxon>Muscoidea</taxon>
        <taxon>Muscidae</taxon>
        <taxon>Stomoxys</taxon>
    </lineage>
</organism>
<dbReference type="PANTHER" id="PTHR10407:SF15">
    <property type="entry name" value="HUNTINGTIN INTERACTING PROTEIN 1"/>
    <property type="match status" value="1"/>
</dbReference>
<dbReference type="GO" id="GO:0032051">
    <property type="term" value="F:clathrin light chain binding"/>
    <property type="evidence" value="ECO:0007669"/>
    <property type="project" value="TreeGrafter"/>
</dbReference>
<dbReference type="SUPFAM" id="SSF48464">
    <property type="entry name" value="ENTH/VHS domain"/>
    <property type="match status" value="1"/>
</dbReference>
<dbReference type="GO" id="GO:0043325">
    <property type="term" value="F:phosphatidylinositol-3,4-bisphosphate binding"/>
    <property type="evidence" value="ECO:0007669"/>
    <property type="project" value="TreeGrafter"/>
</dbReference>
<dbReference type="GO" id="GO:0048268">
    <property type="term" value="P:clathrin coat assembly"/>
    <property type="evidence" value="ECO:0007669"/>
    <property type="project" value="TreeGrafter"/>
</dbReference>
<reference evidence="2" key="1">
    <citation type="submission" date="2020-05" db="UniProtKB">
        <authorList>
            <consortium name="EnsemblMetazoa"/>
        </authorList>
    </citation>
    <scope>IDENTIFICATION</scope>
    <source>
        <strain evidence="2">USDA</strain>
    </source>
</reference>
<feature type="domain" description="ENTH" evidence="1">
    <location>
        <begin position="3"/>
        <end position="134"/>
    </location>
</feature>
<dbReference type="Gene3D" id="1.25.40.90">
    <property type="match status" value="1"/>
</dbReference>
<dbReference type="VEuPathDB" id="VectorBase:SCAU006515"/>
<dbReference type="STRING" id="35570.A0A1I8PBA2"/>
<keyword evidence="3" id="KW-1185">Reference proteome</keyword>
<dbReference type="PROSITE" id="PS50942">
    <property type="entry name" value="ENTH"/>
    <property type="match status" value="1"/>
</dbReference>
<dbReference type="InterPro" id="IPR013809">
    <property type="entry name" value="ENTH"/>
</dbReference>
<evidence type="ECO:0000259" key="1">
    <source>
        <dbReference type="PROSITE" id="PS50942"/>
    </source>
</evidence>